<proteinExistence type="predicted"/>
<dbReference type="InterPro" id="IPR014710">
    <property type="entry name" value="RmlC-like_jellyroll"/>
</dbReference>
<dbReference type="PANTHER" id="PTHR24567:SF74">
    <property type="entry name" value="HTH-TYPE TRANSCRIPTIONAL REGULATOR ARCR"/>
    <property type="match status" value="1"/>
</dbReference>
<dbReference type="InterPro" id="IPR050397">
    <property type="entry name" value="Env_Response_Regulators"/>
</dbReference>
<dbReference type="InterPro" id="IPR036390">
    <property type="entry name" value="WH_DNA-bd_sf"/>
</dbReference>
<dbReference type="PANTHER" id="PTHR24567">
    <property type="entry name" value="CRP FAMILY TRANSCRIPTIONAL REGULATORY PROTEIN"/>
    <property type="match status" value="1"/>
</dbReference>
<dbReference type="EMBL" id="BAAAGX010000006">
    <property type="protein sequence ID" value="GAA0228214.1"/>
    <property type="molecule type" value="Genomic_DNA"/>
</dbReference>
<feature type="domain" description="HTH crp-type" evidence="1">
    <location>
        <begin position="150"/>
        <end position="216"/>
    </location>
</feature>
<dbReference type="Pfam" id="PF13545">
    <property type="entry name" value="HTH_Crp_2"/>
    <property type="match status" value="1"/>
</dbReference>
<dbReference type="Proteomes" id="UP001500967">
    <property type="component" value="Unassembled WGS sequence"/>
</dbReference>
<organism evidence="2 3">
    <name type="scientific">Cryptosporangium japonicum</name>
    <dbReference type="NCBI Taxonomy" id="80872"/>
    <lineage>
        <taxon>Bacteria</taxon>
        <taxon>Bacillati</taxon>
        <taxon>Actinomycetota</taxon>
        <taxon>Actinomycetes</taxon>
        <taxon>Cryptosporangiales</taxon>
        <taxon>Cryptosporangiaceae</taxon>
        <taxon>Cryptosporangium</taxon>
    </lineage>
</organism>
<dbReference type="SUPFAM" id="SSF46785">
    <property type="entry name" value="Winged helix' DNA-binding domain"/>
    <property type="match status" value="1"/>
</dbReference>
<evidence type="ECO:0000313" key="3">
    <source>
        <dbReference type="Proteomes" id="UP001500967"/>
    </source>
</evidence>
<protein>
    <submittedName>
        <fullName evidence="2">Crp/Fnr family transcriptional regulator</fullName>
    </submittedName>
</protein>
<dbReference type="Gene3D" id="2.60.120.10">
    <property type="entry name" value="Jelly Rolls"/>
    <property type="match status" value="1"/>
</dbReference>
<gene>
    <name evidence="2" type="ORF">GCM10009539_12050</name>
</gene>
<keyword evidence="3" id="KW-1185">Reference proteome</keyword>
<name>A0ABP3DFF4_9ACTN</name>
<dbReference type="PROSITE" id="PS51063">
    <property type="entry name" value="HTH_CRP_2"/>
    <property type="match status" value="1"/>
</dbReference>
<reference evidence="3" key="1">
    <citation type="journal article" date="2019" name="Int. J. Syst. Evol. Microbiol.">
        <title>The Global Catalogue of Microorganisms (GCM) 10K type strain sequencing project: providing services to taxonomists for standard genome sequencing and annotation.</title>
        <authorList>
            <consortium name="The Broad Institute Genomics Platform"/>
            <consortium name="The Broad Institute Genome Sequencing Center for Infectious Disease"/>
            <person name="Wu L."/>
            <person name="Ma J."/>
        </authorList>
    </citation>
    <scope>NUCLEOTIDE SEQUENCE [LARGE SCALE GENOMIC DNA]</scope>
    <source>
        <strain evidence="3">JCM 10425</strain>
    </source>
</reference>
<dbReference type="InterPro" id="IPR012318">
    <property type="entry name" value="HTH_CRP"/>
</dbReference>
<evidence type="ECO:0000313" key="2">
    <source>
        <dbReference type="EMBL" id="GAA0228214.1"/>
    </source>
</evidence>
<sequence length="246" mass="27061">MLVPADLDVARQHNFLLSALPEDEWQRMKPHLSLVDAAVKDLVYEAGLPIEHVVFPVTSVGSMLNDIEGETAVEVATIGREGMAGLPVFLGVSESPNRVVIQVGGALIRMTAVDLRTFLLGDGVLHAQLHRYVQATIVQLSQNVACNRLHSSEERAARWLLMTADRVGSSEFFLTQEFLAQMLGVRRGTVSLTAGVLQTAGLISYSRGHITITDRGRLEEVACDCYGIVHAEFEQLRSRSAEKRRQ</sequence>
<accession>A0ABP3DFF4</accession>
<evidence type="ECO:0000259" key="1">
    <source>
        <dbReference type="PROSITE" id="PS51063"/>
    </source>
</evidence>
<comment type="caution">
    <text evidence="2">The sequence shown here is derived from an EMBL/GenBank/DDBJ whole genome shotgun (WGS) entry which is preliminary data.</text>
</comment>